<name>A0A7N0VIC6_KALFE</name>
<evidence type="ECO:0000313" key="2">
    <source>
        <dbReference type="Proteomes" id="UP000594263"/>
    </source>
</evidence>
<reference evidence="1" key="1">
    <citation type="submission" date="2021-01" db="UniProtKB">
        <authorList>
            <consortium name="EnsemblPlants"/>
        </authorList>
    </citation>
    <scope>IDENTIFICATION</scope>
</reference>
<dbReference type="Proteomes" id="UP000594263">
    <property type="component" value="Unplaced"/>
</dbReference>
<organism evidence="1 2">
    <name type="scientific">Kalanchoe fedtschenkoi</name>
    <name type="common">Lavender scallops</name>
    <name type="synonym">South American air plant</name>
    <dbReference type="NCBI Taxonomy" id="63787"/>
    <lineage>
        <taxon>Eukaryota</taxon>
        <taxon>Viridiplantae</taxon>
        <taxon>Streptophyta</taxon>
        <taxon>Embryophyta</taxon>
        <taxon>Tracheophyta</taxon>
        <taxon>Spermatophyta</taxon>
        <taxon>Magnoliopsida</taxon>
        <taxon>eudicotyledons</taxon>
        <taxon>Gunneridae</taxon>
        <taxon>Pentapetalae</taxon>
        <taxon>Saxifragales</taxon>
        <taxon>Crassulaceae</taxon>
        <taxon>Kalanchoe</taxon>
    </lineage>
</organism>
<sequence>MARTCVQSSFLIQFPGCVRSTYISVCVCTCYVHPYLWGKRRRPSMPLMELQIKSSNSLSLTLKLLWAYFEIEPLGSLFSPSEPEL</sequence>
<dbReference type="Gramene" id="Kaladp0867s0013.1.v1.1">
    <property type="protein sequence ID" value="Kaladp0867s0013.1.v1.1.CDS.1"/>
    <property type="gene ID" value="Kaladp0867s0013.v1.1"/>
</dbReference>
<evidence type="ECO:0000313" key="1">
    <source>
        <dbReference type="EnsemblPlants" id="Kaladp0867s0013.1.v1.1.CDS.1"/>
    </source>
</evidence>
<accession>A0A7N0VIC6</accession>
<keyword evidence="2" id="KW-1185">Reference proteome</keyword>
<dbReference type="AlphaFoldDB" id="A0A7N0VIC6"/>
<dbReference type="EnsemblPlants" id="Kaladp0867s0013.1.v1.1">
    <property type="protein sequence ID" value="Kaladp0867s0013.1.v1.1.CDS.1"/>
    <property type="gene ID" value="Kaladp0867s0013.v1.1"/>
</dbReference>
<protein>
    <submittedName>
        <fullName evidence="1">Uncharacterized protein</fullName>
    </submittedName>
</protein>
<proteinExistence type="predicted"/>